<sequence length="495" mass="54482">MALTSTTHGLQLDAMKRSTGLRRTRSLPSILRGGAFQKLHDDVLANLRGLCDDLAANTHSLAPGTPNADIAHFWASVKEESAVEAAGANVLTPLFARVDAANSVDAFVECAAFLHTCGLECLYEFSVAPDYKQSDMLCVVVSQGGLGLPDRDYYTDADKAPLLEAYRAYIVKVWTLLGSGDDSAAVADANVAVETRLATTSRTRTAMRDFASLYNKRTADDLRAAAFPWVTAFRGYGVPLPDYKTYAKWQILRQVAPYLPATFVQANFELAQALSGTKELAPRWNRVVNALNSAGGELMGAVYCDKYFFADVKVAMDDLVGYLKRALAEKIHALEWMSPATKAKSIEKLEAFRAKRITRDHSFAANMLELKRFAFAEELKRANKAAEPWRWEMAPQVVNAYDNPLYNEIVFPAAILQSPAFGVRVCDWAPRYRRSVGGPRHVGSVVPPSTTFVSVGILSVVGTTTCNLGYLFPSRPPCPMTTDSQSCKMQMRRKF</sequence>
<dbReference type="GO" id="GO:0005886">
    <property type="term" value="C:plasma membrane"/>
    <property type="evidence" value="ECO:0007669"/>
    <property type="project" value="TreeGrafter"/>
</dbReference>
<dbReference type="OrthoDB" id="6475849at2759"/>
<dbReference type="InterPro" id="IPR024079">
    <property type="entry name" value="MetalloPept_cat_dom_sf"/>
</dbReference>
<dbReference type="PANTHER" id="PTHR11733:SF167">
    <property type="entry name" value="FI17812P1-RELATED"/>
    <property type="match status" value="1"/>
</dbReference>
<dbReference type="EMBL" id="CAADRA010001186">
    <property type="protein sequence ID" value="VFT81770.1"/>
    <property type="molecule type" value="Genomic_DNA"/>
</dbReference>
<dbReference type="Proteomes" id="UP000332933">
    <property type="component" value="Unassembled WGS sequence"/>
</dbReference>
<organism evidence="3 4">
    <name type="scientific">Aphanomyces stellatus</name>
    <dbReference type="NCBI Taxonomy" id="120398"/>
    <lineage>
        <taxon>Eukaryota</taxon>
        <taxon>Sar</taxon>
        <taxon>Stramenopiles</taxon>
        <taxon>Oomycota</taxon>
        <taxon>Saprolegniomycetes</taxon>
        <taxon>Saprolegniales</taxon>
        <taxon>Verrucalvaceae</taxon>
        <taxon>Aphanomyces</taxon>
    </lineage>
</organism>
<dbReference type="AlphaFoldDB" id="A0A485KG84"/>
<dbReference type="InterPro" id="IPR008753">
    <property type="entry name" value="Peptidase_M13_N"/>
</dbReference>
<dbReference type="Pfam" id="PF05649">
    <property type="entry name" value="Peptidase_M13_N"/>
    <property type="match status" value="2"/>
</dbReference>
<dbReference type="CDD" id="cd08662">
    <property type="entry name" value="M13"/>
    <property type="match status" value="1"/>
</dbReference>
<dbReference type="PROSITE" id="PS51885">
    <property type="entry name" value="NEPRILYSIN"/>
    <property type="match status" value="1"/>
</dbReference>
<gene>
    <name evidence="3" type="primary">Aste57867_4667</name>
    <name evidence="2" type="ORF">As57867_004654</name>
    <name evidence="3" type="ORF">ASTE57867_4667</name>
</gene>
<dbReference type="GO" id="GO:0004222">
    <property type="term" value="F:metalloendopeptidase activity"/>
    <property type="evidence" value="ECO:0007669"/>
    <property type="project" value="InterPro"/>
</dbReference>
<dbReference type="InterPro" id="IPR042089">
    <property type="entry name" value="Peptidase_M13_dom_2"/>
</dbReference>
<proteinExistence type="predicted"/>
<evidence type="ECO:0000259" key="1">
    <source>
        <dbReference type="Pfam" id="PF05649"/>
    </source>
</evidence>
<dbReference type="PANTHER" id="PTHR11733">
    <property type="entry name" value="ZINC METALLOPROTEASE FAMILY M13 NEPRILYSIN-RELATED"/>
    <property type="match status" value="1"/>
</dbReference>
<keyword evidence="4" id="KW-1185">Reference proteome</keyword>
<dbReference type="InterPro" id="IPR000718">
    <property type="entry name" value="Peptidase_M13"/>
</dbReference>
<evidence type="ECO:0000313" key="4">
    <source>
        <dbReference type="Proteomes" id="UP000332933"/>
    </source>
</evidence>
<dbReference type="GO" id="GO:0016485">
    <property type="term" value="P:protein processing"/>
    <property type="evidence" value="ECO:0007669"/>
    <property type="project" value="TreeGrafter"/>
</dbReference>
<reference evidence="3 4" key="1">
    <citation type="submission" date="2019-03" db="EMBL/GenBank/DDBJ databases">
        <authorList>
            <person name="Gaulin E."/>
            <person name="Dumas B."/>
        </authorList>
    </citation>
    <scope>NUCLEOTIDE SEQUENCE [LARGE SCALE GENOMIC DNA]</scope>
    <source>
        <strain evidence="3">CBS 568.67</strain>
    </source>
</reference>
<feature type="domain" description="Peptidase M13 N-terminal" evidence="1">
    <location>
        <begin position="239"/>
        <end position="355"/>
    </location>
</feature>
<dbReference type="Gene3D" id="1.10.1380.10">
    <property type="entry name" value="Neutral endopeptidase , domain2"/>
    <property type="match status" value="2"/>
</dbReference>
<dbReference type="Gene3D" id="3.40.390.10">
    <property type="entry name" value="Collagenase (Catalytic Domain)"/>
    <property type="match status" value="1"/>
</dbReference>
<feature type="domain" description="Peptidase M13 N-terminal" evidence="1">
    <location>
        <begin position="34"/>
        <end position="235"/>
    </location>
</feature>
<evidence type="ECO:0000313" key="3">
    <source>
        <dbReference type="EMBL" id="VFT81770.1"/>
    </source>
</evidence>
<protein>
    <submittedName>
        <fullName evidence="3">Aste57867_4667 protein</fullName>
    </submittedName>
</protein>
<accession>A0A485KG84</accession>
<dbReference type="SUPFAM" id="SSF55486">
    <property type="entry name" value="Metalloproteases ('zincins'), catalytic domain"/>
    <property type="match status" value="1"/>
</dbReference>
<reference evidence="2" key="2">
    <citation type="submission" date="2019-06" db="EMBL/GenBank/DDBJ databases">
        <title>Genomics analysis of Aphanomyces spp. identifies a new class of oomycete effector associated with host adaptation.</title>
        <authorList>
            <person name="Gaulin E."/>
        </authorList>
    </citation>
    <scope>NUCLEOTIDE SEQUENCE</scope>
    <source>
        <strain evidence="2">CBS 578.67</strain>
    </source>
</reference>
<dbReference type="EMBL" id="VJMH01001186">
    <property type="protein sequence ID" value="KAF0712801.1"/>
    <property type="molecule type" value="Genomic_DNA"/>
</dbReference>
<name>A0A485KG84_9STRA</name>
<evidence type="ECO:0000313" key="2">
    <source>
        <dbReference type="EMBL" id="KAF0712801.1"/>
    </source>
</evidence>